<dbReference type="OrthoDB" id="5410741at2759"/>
<keyword evidence="2" id="KW-1185">Reference proteome</keyword>
<sequence>WLANSPDLNPIENVWQMLKYKLGKRFPKTDAEVRQFLQEEWEKIEVVDYKKYIRSMRERCWAVIQAGGGHTKW</sequence>
<accession>A0A6G1IV74</accession>
<evidence type="ECO:0000313" key="1">
    <source>
        <dbReference type="EMBL" id="KAF2682018.1"/>
    </source>
</evidence>
<dbReference type="Gene3D" id="3.30.420.10">
    <property type="entry name" value="Ribonuclease H-like superfamily/Ribonuclease H"/>
    <property type="match status" value="1"/>
</dbReference>
<protein>
    <recommendedName>
        <fullName evidence="3">Tc1-like transposase DDE domain-containing protein</fullName>
    </recommendedName>
</protein>
<dbReference type="EMBL" id="MU005588">
    <property type="protein sequence ID" value="KAF2682018.1"/>
    <property type="molecule type" value="Genomic_DNA"/>
</dbReference>
<gene>
    <name evidence="1" type="ORF">K458DRAFT_307789</name>
</gene>
<organism evidence="1 2">
    <name type="scientific">Lentithecium fluviatile CBS 122367</name>
    <dbReference type="NCBI Taxonomy" id="1168545"/>
    <lineage>
        <taxon>Eukaryota</taxon>
        <taxon>Fungi</taxon>
        <taxon>Dikarya</taxon>
        <taxon>Ascomycota</taxon>
        <taxon>Pezizomycotina</taxon>
        <taxon>Dothideomycetes</taxon>
        <taxon>Pleosporomycetidae</taxon>
        <taxon>Pleosporales</taxon>
        <taxon>Massarineae</taxon>
        <taxon>Lentitheciaceae</taxon>
        <taxon>Lentithecium</taxon>
    </lineage>
</organism>
<proteinExistence type="predicted"/>
<name>A0A6G1IV74_9PLEO</name>
<evidence type="ECO:0008006" key="3">
    <source>
        <dbReference type="Google" id="ProtNLM"/>
    </source>
</evidence>
<dbReference type="AlphaFoldDB" id="A0A6G1IV74"/>
<dbReference type="InterPro" id="IPR036397">
    <property type="entry name" value="RNaseH_sf"/>
</dbReference>
<feature type="non-terminal residue" evidence="1">
    <location>
        <position position="1"/>
    </location>
</feature>
<evidence type="ECO:0000313" key="2">
    <source>
        <dbReference type="Proteomes" id="UP000799291"/>
    </source>
</evidence>
<dbReference type="Proteomes" id="UP000799291">
    <property type="component" value="Unassembled WGS sequence"/>
</dbReference>
<reference evidence="1" key="1">
    <citation type="journal article" date="2020" name="Stud. Mycol.">
        <title>101 Dothideomycetes genomes: a test case for predicting lifestyles and emergence of pathogens.</title>
        <authorList>
            <person name="Haridas S."/>
            <person name="Albert R."/>
            <person name="Binder M."/>
            <person name="Bloem J."/>
            <person name="Labutti K."/>
            <person name="Salamov A."/>
            <person name="Andreopoulos B."/>
            <person name="Baker S."/>
            <person name="Barry K."/>
            <person name="Bills G."/>
            <person name="Bluhm B."/>
            <person name="Cannon C."/>
            <person name="Castanera R."/>
            <person name="Culley D."/>
            <person name="Daum C."/>
            <person name="Ezra D."/>
            <person name="Gonzalez J."/>
            <person name="Henrissat B."/>
            <person name="Kuo A."/>
            <person name="Liang C."/>
            <person name="Lipzen A."/>
            <person name="Lutzoni F."/>
            <person name="Magnuson J."/>
            <person name="Mondo S."/>
            <person name="Nolan M."/>
            <person name="Ohm R."/>
            <person name="Pangilinan J."/>
            <person name="Park H.-J."/>
            <person name="Ramirez L."/>
            <person name="Alfaro M."/>
            <person name="Sun H."/>
            <person name="Tritt A."/>
            <person name="Yoshinaga Y."/>
            <person name="Zwiers L.-H."/>
            <person name="Turgeon B."/>
            <person name="Goodwin S."/>
            <person name="Spatafora J."/>
            <person name="Crous P."/>
            <person name="Grigoriev I."/>
        </authorList>
    </citation>
    <scope>NUCLEOTIDE SEQUENCE</scope>
    <source>
        <strain evidence="1">CBS 122367</strain>
    </source>
</reference>
<dbReference type="GO" id="GO:0003676">
    <property type="term" value="F:nucleic acid binding"/>
    <property type="evidence" value="ECO:0007669"/>
    <property type="project" value="InterPro"/>
</dbReference>